<reference evidence="1 2" key="1">
    <citation type="submission" date="2020-08" db="EMBL/GenBank/DDBJ databases">
        <title>Draft genome sequencing of an Anaerocolumna strain isolated from anoxic soil subjected to BSD treatment.</title>
        <authorList>
            <person name="Uek A."/>
            <person name="Tonouchi A."/>
        </authorList>
    </citation>
    <scope>NUCLEOTIDE SEQUENCE [LARGE SCALE GENOMIC DNA]</scope>
    <source>
        <strain evidence="1 2">CTTW</strain>
    </source>
</reference>
<dbReference type="RefSeq" id="WP_185257042.1">
    <property type="nucleotide sequence ID" value="NZ_AP023368.1"/>
</dbReference>
<gene>
    <name evidence="1" type="ORF">bsdcttw_45240</name>
</gene>
<dbReference type="EMBL" id="AP023368">
    <property type="protein sequence ID" value="BCK01484.1"/>
    <property type="molecule type" value="Genomic_DNA"/>
</dbReference>
<protein>
    <recommendedName>
        <fullName evidence="3">Nucleotidyltransferase family protein</fullName>
    </recommendedName>
</protein>
<name>A0A7M3SA66_9FIRM</name>
<evidence type="ECO:0000313" key="1">
    <source>
        <dbReference type="EMBL" id="BCK01484.1"/>
    </source>
</evidence>
<dbReference type="Proteomes" id="UP000515703">
    <property type="component" value="Chromosome"/>
</dbReference>
<dbReference type="Pfam" id="PF14907">
    <property type="entry name" value="NTP_transf_5"/>
    <property type="match status" value="1"/>
</dbReference>
<proteinExistence type="predicted"/>
<sequence>MLDKLILQLVSCTDISNEDFEKLTNFDLRDDELASLMEKHKVQYLLFLHLLKHHGFYKIKYKVGEKWGIQLCYLQNKYNEYINNLKIIIEYLNNNNIPYVILKGFSIIDKLYKRENIIYRDFIDIDILIERKNVSTVNEILLKCGFIQGYVNEDNEIEEADRKSKLSWSLFSHQEYEYIKFSNTGYISPFNRIYIDINTTIFEGGEYKPQISTEELINHTITQEIGNGLFIKCLEYEYEIIQLCYHFYKDTIYEVKIKDQENFCMLKLCDIREYIIKYLFDINWNKFVDIINNAKIEVQIFNTLYTVRSVFGDLGIDYVMDKLKPSDSEIITSTIDNEWYKKL</sequence>
<keyword evidence="2" id="KW-1185">Reference proteome</keyword>
<evidence type="ECO:0008006" key="3">
    <source>
        <dbReference type="Google" id="ProtNLM"/>
    </source>
</evidence>
<organism evidence="1 2">
    <name type="scientific">Anaerocolumna chitinilytica</name>
    <dbReference type="NCBI Taxonomy" id="1727145"/>
    <lineage>
        <taxon>Bacteria</taxon>
        <taxon>Bacillati</taxon>
        <taxon>Bacillota</taxon>
        <taxon>Clostridia</taxon>
        <taxon>Lachnospirales</taxon>
        <taxon>Lachnospiraceae</taxon>
        <taxon>Anaerocolumna</taxon>
    </lineage>
</organism>
<dbReference type="KEGG" id="acht:bsdcttw_45240"/>
<evidence type="ECO:0000313" key="2">
    <source>
        <dbReference type="Proteomes" id="UP000515703"/>
    </source>
</evidence>
<dbReference type="Gene3D" id="3.30.460.40">
    <property type="match status" value="1"/>
</dbReference>
<reference evidence="1 2" key="2">
    <citation type="submission" date="2020-08" db="EMBL/GenBank/DDBJ databases">
        <authorList>
            <person name="Ueki A."/>
            <person name="Tonouchi A."/>
        </authorList>
    </citation>
    <scope>NUCLEOTIDE SEQUENCE [LARGE SCALE GENOMIC DNA]</scope>
    <source>
        <strain evidence="1 2">CTTW</strain>
    </source>
</reference>
<accession>A0A7M3SA66</accession>
<dbReference type="InterPro" id="IPR039498">
    <property type="entry name" value="NTP_transf_5"/>
</dbReference>
<dbReference type="AlphaFoldDB" id="A0A7M3SA66"/>